<dbReference type="Proteomes" id="UP001558632">
    <property type="component" value="Unassembled WGS sequence"/>
</dbReference>
<gene>
    <name evidence="2" type="ORF">TSPI_01429</name>
</gene>
<name>A0ABR3KT93_TRISP</name>
<proteinExistence type="predicted"/>
<accession>A0ABR3KT93</accession>
<dbReference type="PANTHER" id="PTHR11439:SF483">
    <property type="entry name" value="PEPTIDE SYNTHASE GLIP-LIKE, PUTATIVE (AFU_ORTHOLOGUE AFUA_3G12920)-RELATED"/>
    <property type="match status" value="1"/>
</dbReference>
<reference evidence="2 3" key="1">
    <citation type="submission" date="2024-07" db="EMBL/GenBank/DDBJ databases">
        <title>Enhanced genomic and transcriptomic resources for Trichinella pseudospiralis and T. spiralis underpin the discovery of pronounced molecular differences between stages and species.</title>
        <authorList>
            <person name="Pasi K.K."/>
            <person name="La Rosa G."/>
            <person name="Gomez-Morales M.A."/>
            <person name="Tosini F."/>
            <person name="Sumanam S."/>
            <person name="Young N.D."/>
            <person name="Chang B.C."/>
            <person name="Robin G.B."/>
        </authorList>
    </citation>
    <scope>NUCLEOTIDE SEQUENCE [LARGE SCALE GENOMIC DNA]</scope>
    <source>
        <strain evidence="2">ISS534</strain>
    </source>
</reference>
<evidence type="ECO:0000313" key="2">
    <source>
        <dbReference type="EMBL" id="KAL1242814.1"/>
    </source>
</evidence>
<evidence type="ECO:0000259" key="1">
    <source>
        <dbReference type="Pfam" id="PF07727"/>
    </source>
</evidence>
<comment type="caution">
    <text evidence="2">The sequence shown here is derived from an EMBL/GenBank/DDBJ whole genome shotgun (WGS) entry which is preliminary data.</text>
</comment>
<dbReference type="PANTHER" id="PTHR11439">
    <property type="entry name" value="GAG-POL-RELATED RETROTRANSPOSON"/>
    <property type="match status" value="1"/>
</dbReference>
<keyword evidence="3" id="KW-1185">Reference proteome</keyword>
<sequence length="364" mass="41397">MELRSKSTDRTAMLAAADPLTEEEALEGANAEKWKEAILEEISALHMNNTWILTDLPADRKTVQSADEDLEILQFDVKTAFLHGKIDEIIFMEQPPCFNDGSGRVCKLQRALYGLKQAPRAWNKRLNDFLLTLNLQRAAADSCLYVSAPGAEFLKELVKKLDAEFEITIGDPSNFVGLEIYRDRSKSTIAIGQKNYIKRVLLKFKMGGCKDKIRIPSMEKQHQLIAFCDSDWAGDADNRRSTVGYIMTFCNGPVAWSSRVQKTIALSTHDRRRSVEAEYMALTKGVKEVKWIRQLLMDLGRNQVTPTLLFSDNQGAAFLTKNPQHHRRTKHIDIRYHFIRTEQEQGVVSVEYTPSDKQPADMLT</sequence>
<dbReference type="CDD" id="cd09272">
    <property type="entry name" value="RNase_HI_RT_Ty1"/>
    <property type="match status" value="1"/>
</dbReference>
<protein>
    <submittedName>
        <fullName evidence="2">Retrovirus-related Pol polyprotein from transposon TNT 1-94</fullName>
    </submittedName>
</protein>
<dbReference type="EMBL" id="JBEUSY010000181">
    <property type="protein sequence ID" value="KAL1242814.1"/>
    <property type="molecule type" value="Genomic_DNA"/>
</dbReference>
<dbReference type="SUPFAM" id="SSF56672">
    <property type="entry name" value="DNA/RNA polymerases"/>
    <property type="match status" value="1"/>
</dbReference>
<dbReference type="InterPro" id="IPR013103">
    <property type="entry name" value="RVT_2"/>
</dbReference>
<dbReference type="InterPro" id="IPR043502">
    <property type="entry name" value="DNA/RNA_pol_sf"/>
</dbReference>
<dbReference type="Pfam" id="PF07727">
    <property type="entry name" value="RVT_2"/>
    <property type="match status" value="1"/>
</dbReference>
<organism evidence="2 3">
    <name type="scientific">Trichinella spiralis</name>
    <name type="common">Trichina worm</name>
    <dbReference type="NCBI Taxonomy" id="6334"/>
    <lineage>
        <taxon>Eukaryota</taxon>
        <taxon>Metazoa</taxon>
        <taxon>Ecdysozoa</taxon>
        <taxon>Nematoda</taxon>
        <taxon>Enoplea</taxon>
        <taxon>Dorylaimia</taxon>
        <taxon>Trichinellida</taxon>
        <taxon>Trichinellidae</taxon>
        <taxon>Trichinella</taxon>
    </lineage>
</organism>
<feature type="domain" description="Reverse transcriptase Ty1/copia-type" evidence="1">
    <location>
        <begin position="65"/>
        <end position="150"/>
    </location>
</feature>
<evidence type="ECO:0000313" key="3">
    <source>
        <dbReference type="Proteomes" id="UP001558632"/>
    </source>
</evidence>